<organism evidence="3 4">
    <name type="scientific">Marinomonas mediterranea (strain ATCC 700492 / JCM 21426 / NBRC 103028 / MMB-1)</name>
    <dbReference type="NCBI Taxonomy" id="717774"/>
    <lineage>
        <taxon>Bacteria</taxon>
        <taxon>Pseudomonadati</taxon>
        <taxon>Pseudomonadota</taxon>
        <taxon>Gammaproteobacteria</taxon>
        <taxon>Oceanospirillales</taxon>
        <taxon>Oceanospirillaceae</taxon>
        <taxon>Marinomonas</taxon>
    </lineage>
</organism>
<dbReference type="Proteomes" id="UP000001062">
    <property type="component" value="Chromosome"/>
</dbReference>
<dbReference type="HOGENOM" id="CLU_1093285_0_0_6"/>
<dbReference type="KEGG" id="mme:Marme_1939"/>
<evidence type="ECO:0000259" key="2">
    <source>
        <dbReference type="Pfam" id="PF20712"/>
    </source>
</evidence>
<proteinExistence type="predicted"/>
<protein>
    <recommendedName>
        <fullName evidence="2">Cyanobacterial TRADD-N associated 2 transmembrane domain-containing protein</fullName>
    </recommendedName>
</protein>
<evidence type="ECO:0000313" key="4">
    <source>
        <dbReference type="Proteomes" id="UP000001062"/>
    </source>
</evidence>
<reference evidence="3 4" key="1">
    <citation type="journal article" date="2012" name="Stand. Genomic Sci.">
        <title>Complete genome sequence of the melanogenic marine bacterium Marinomonas mediterranea type strain (MMB-1(T)).</title>
        <authorList>
            <person name="Lucas-Elio P."/>
            <person name="Goodwin L."/>
            <person name="Woyke T."/>
            <person name="Pitluck S."/>
            <person name="Nolan M."/>
            <person name="Kyrpides N.C."/>
            <person name="Detter J.C."/>
            <person name="Copeland A."/>
            <person name="Teshima H."/>
            <person name="Bruce D."/>
            <person name="Detter C."/>
            <person name="Tapia R."/>
            <person name="Han S."/>
            <person name="Land M.L."/>
            <person name="Ivanova N."/>
            <person name="Mikhailova N."/>
            <person name="Johnston A.W."/>
            <person name="Sanchez-Amat A."/>
        </authorList>
    </citation>
    <scope>NUCLEOTIDE SEQUENCE [LARGE SCALE GENOMIC DNA]</scope>
    <source>
        <strain evidence="4">ATCC 700492 / JCM 21426 / NBRC 103028 / MMB-1</strain>
    </source>
</reference>
<keyword evidence="4" id="KW-1185">Reference proteome</keyword>
<dbReference type="RefSeq" id="WP_013661093.1">
    <property type="nucleotide sequence ID" value="NC_015276.1"/>
</dbReference>
<keyword evidence="1" id="KW-0472">Membrane</keyword>
<dbReference type="OrthoDB" id="1495668at2"/>
<dbReference type="AlphaFoldDB" id="F2K2Q5"/>
<keyword evidence="1" id="KW-0812">Transmembrane</keyword>
<dbReference type="PATRIC" id="fig|717774.3.peg.1999"/>
<feature type="transmembrane region" description="Helical" evidence="1">
    <location>
        <begin position="67"/>
        <end position="87"/>
    </location>
</feature>
<evidence type="ECO:0000313" key="3">
    <source>
        <dbReference type="EMBL" id="ADZ91188.1"/>
    </source>
</evidence>
<keyword evidence="1" id="KW-1133">Transmembrane helix</keyword>
<dbReference type="Pfam" id="PF20712">
    <property type="entry name" value="CyanoTRADDas_TM"/>
    <property type="match status" value="1"/>
</dbReference>
<name>F2K2Q5_MARM1</name>
<dbReference type="eggNOG" id="ENOG5033AQ9">
    <property type="taxonomic scope" value="Bacteria"/>
</dbReference>
<gene>
    <name evidence="3" type="ordered locus">Marme_1939</name>
</gene>
<dbReference type="InterPro" id="IPR048567">
    <property type="entry name" value="CyanoTRADDas_TM"/>
</dbReference>
<dbReference type="EMBL" id="CP002583">
    <property type="protein sequence ID" value="ADZ91188.1"/>
    <property type="molecule type" value="Genomic_DNA"/>
</dbReference>
<feature type="transmembrane region" description="Helical" evidence="1">
    <location>
        <begin position="176"/>
        <end position="197"/>
    </location>
</feature>
<sequence>MPEVDIVFTPKEKIELLKKQKASFEKQADKFRFRVTHLSIAIALGWILLIGLGYLENELDGTKEILTFSMGGIAAGSGIYVFLIYYVRFFTWFAKSNVDKQLLKEGAANLQDTIETDFVTKLVQINFKYLDQYYEQTQNQANKSFFLAAFASLAGLAVITTGIVMMYNGSGDVTPAYVTTAAGVTSEFIAAIFFYFYNQTVSKMSDYHDKLVVTQNISLALKIAEDLETDDRSDTQKQLVDRLSENVNEYLTRK</sequence>
<accession>F2K2Q5</accession>
<evidence type="ECO:0000256" key="1">
    <source>
        <dbReference type="SAM" id="Phobius"/>
    </source>
</evidence>
<feature type="transmembrane region" description="Helical" evidence="1">
    <location>
        <begin position="35"/>
        <end position="55"/>
    </location>
</feature>
<feature type="transmembrane region" description="Helical" evidence="1">
    <location>
        <begin position="145"/>
        <end position="164"/>
    </location>
</feature>
<feature type="domain" description="Cyanobacterial TRADD-N associated 2 transmembrane" evidence="2">
    <location>
        <begin position="137"/>
        <end position="204"/>
    </location>
</feature>